<name>K1S418_9ZZZZ</name>
<gene>
    <name evidence="1" type="ORF">OBE_15188</name>
</gene>
<protein>
    <submittedName>
        <fullName evidence="1">Uncharacterized protein</fullName>
    </submittedName>
</protein>
<dbReference type="EMBL" id="AJWZ01010440">
    <property type="protein sequence ID" value="EKC48450.1"/>
    <property type="molecule type" value="Genomic_DNA"/>
</dbReference>
<dbReference type="AlphaFoldDB" id="K1S418"/>
<dbReference type="SUPFAM" id="SSF75011">
    <property type="entry name" value="3-carboxy-cis,cis-mucoante lactonizing enzyme"/>
    <property type="match status" value="1"/>
</dbReference>
<evidence type="ECO:0000313" key="1">
    <source>
        <dbReference type="EMBL" id="EKC48450.1"/>
    </source>
</evidence>
<comment type="caution">
    <text evidence="1">The sequence shown here is derived from an EMBL/GenBank/DDBJ whole genome shotgun (WGS) entry which is preliminary data.</text>
</comment>
<accession>K1S418</accession>
<reference evidence="1" key="1">
    <citation type="journal article" date="2013" name="Environ. Microbiol.">
        <title>Microbiota from the distal guts of lean and obese adolescents exhibit partial functional redundancy besides clear differences in community structure.</title>
        <authorList>
            <person name="Ferrer M."/>
            <person name="Ruiz A."/>
            <person name="Lanza F."/>
            <person name="Haange S.B."/>
            <person name="Oberbach A."/>
            <person name="Till H."/>
            <person name="Bargiela R."/>
            <person name="Campoy C."/>
            <person name="Segura M.T."/>
            <person name="Richter M."/>
            <person name="von Bergen M."/>
            <person name="Seifert J."/>
            <person name="Suarez A."/>
        </authorList>
    </citation>
    <scope>NUCLEOTIDE SEQUENCE</scope>
</reference>
<organism evidence="1">
    <name type="scientific">human gut metagenome</name>
    <dbReference type="NCBI Taxonomy" id="408170"/>
    <lineage>
        <taxon>unclassified sequences</taxon>
        <taxon>metagenomes</taxon>
        <taxon>organismal metagenomes</taxon>
    </lineage>
</organism>
<sequence length="234" mass="26944">MDNHEQSRVLMLDLDGSRTKTIILNNKAHVGGISYDQKHNLIFICDTKGKISSYPYHEFINENYIHQKKYDVSSNSLGGDLLIEDGNLVCSYLTCYEQKLYVGSFNKIKNGLIKVYDILRKEEGITLKYLYEFKVPRKIQGITFSKINDTPHMILSSSYGRKNNSKVLIFPISKTNTYLNPTYSFCCPPMLEQISVDNNNDILFLFESSSSKYRKTAKTVTDKITFINLEKLKN</sequence>
<proteinExistence type="predicted"/>